<dbReference type="PANTHER" id="PTHR30231:SF4">
    <property type="entry name" value="PROTEIN NEN2"/>
    <property type="match status" value="1"/>
</dbReference>
<keyword evidence="2" id="KW-0378">Hydrolase</keyword>
<evidence type="ECO:0000313" key="5">
    <source>
        <dbReference type="EMBL" id="KAL0909158.1"/>
    </source>
</evidence>
<feature type="domain" description="Exonuclease" evidence="4">
    <location>
        <begin position="17"/>
        <end position="104"/>
    </location>
</feature>
<dbReference type="EMBL" id="JANQDX010000016">
    <property type="protein sequence ID" value="KAL0909158.1"/>
    <property type="molecule type" value="Genomic_DNA"/>
</dbReference>
<dbReference type="InterPro" id="IPR036397">
    <property type="entry name" value="RNaseH_sf"/>
</dbReference>
<reference evidence="5 6" key="1">
    <citation type="journal article" date="2024" name="Plant Biotechnol. J.">
        <title>Dendrobium thyrsiflorum genome and its molecular insights into genes involved in important horticultural traits.</title>
        <authorList>
            <person name="Chen B."/>
            <person name="Wang J.Y."/>
            <person name="Zheng P.J."/>
            <person name="Li K.L."/>
            <person name="Liang Y.M."/>
            <person name="Chen X.F."/>
            <person name="Zhang C."/>
            <person name="Zhao X."/>
            <person name="He X."/>
            <person name="Zhang G.Q."/>
            <person name="Liu Z.J."/>
            <person name="Xu Q."/>
        </authorList>
    </citation>
    <scope>NUCLEOTIDE SEQUENCE [LARGE SCALE GENOMIC DNA]</scope>
    <source>
        <strain evidence="5">GZMU011</strain>
    </source>
</reference>
<keyword evidence="3" id="KW-0269">Exonuclease</keyword>
<comment type="caution">
    <text evidence="5">The sequence shown here is derived from an EMBL/GenBank/DDBJ whole genome shotgun (WGS) entry which is preliminary data.</text>
</comment>
<evidence type="ECO:0000256" key="2">
    <source>
        <dbReference type="ARBA" id="ARBA00022801"/>
    </source>
</evidence>
<sequence>MEPARPNQQDDEKMIAFFDVETTVPSGSGRRGGGGGGYYLLEFGAILVCPRRLIEVDNFSTLVRPSDLNAISSLSIRCNGITRDSVSNAPYFIDVADKVFSFLHERIRRRTSTTIPVHSPLSVRPALLPLSLPLQWCDFPARSLNPQSSRNRACPVPHSAPDPNNLLQTIRRCHFVAAARSQYGLQHFA</sequence>
<dbReference type="SUPFAM" id="SSF53098">
    <property type="entry name" value="Ribonuclease H-like"/>
    <property type="match status" value="1"/>
</dbReference>
<evidence type="ECO:0000313" key="6">
    <source>
        <dbReference type="Proteomes" id="UP001552299"/>
    </source>
</evidence>
<proteinExistence type="predicted"/>
<dbReference type="Pfam" id="PF00929">
    <property type="entry name" value="RNase_T"/>
    <property type="match status" value="1"/>
</dbReference>
<dbReference type="AlphaFoldDB" id="A0ABD0U8U0"/>
<name>A0ABD0U8U0_DENTH</name>
<evidence type="ECO:0000259" key="4">
    <source>
        <dbReference type="Pfam" id="PF00929"/>
    </source>
</evidence>
<dbReference type="PANTHER" id="PTHR30231">
    <property type="entry name" value="DNA POLYMERASE III SUBUNIT EPSILON"/>
    <property type="match status" value="1"/>
</dbReference>
<dbReference type="InterPro" id="IPR013520">
    <property type="entry name" value="Ribonucl_H"/>
</dbReference>
<organism evidence="5 6">
    <name type="scientific">Dendrobium thyrsiflorum</name>
    <name type="common">Pinecone-like raceme dendrobium</name>
    <name type="synonym">Orchid</name>
    <dbReference type="NCBI Taxonomy" id="117978"/>
    <lineage>
        <taxon>Eukaryota</taxon>
        <taxon>Viridiplantae</taxon>
        <taxon>Streptophyta</taxon>
        <taxon>Embryophyta</taxon>
        <taxon>Tracheophyta</taxon>
        <taxon>Spermatophyta</taxon>
        <taxon>Magnoliopsida</taxon>
        <taxon>Liliopsida</taxon>
        <taxon>Asparagales</taxon>
        <taxon>Orchidaceae</taxon>
        <taxon>Epidendroideae</taxon>
        <taxon>Malaxideae</taxon>
        <taxon>Dendrobiinae</taxon>
        <taxon>Dendrobium</taxon>
    </lineage>
</organism>
<evidence type="ECO:0000256" key="3">
    <source>
        <dbReference type="ARBA" id="ARBA00022839"/>
    </source>
</evidence>
<dbReference type="Proteomes" id="UP001552299">
    <property type="component" value="Unassembled WGS sequence"/>
</dbReference>
<accession>A0ABD0U8U0</accession>
<dbReference type="Gene3D" id="3.30.420.10">
    <property type="entry name" value="Ribonuclease H-like superfamily/Ribonuclease H"/>
    <property type="match status" value="1"/>
</dbReference>
<protein>
    <recommendedName>
        <fullName evidence="4">Exonuclease domain-containing protein</fullName>
    </recommendedName>
</protein>
<gene>
    <name evidence="5" type="ORF">M5K25_020001</name>
</gene>
<evidence type="ECO:0000256" key="1">
    <source>
        <dbReference type="ARBA" id="ARBA00022722"/>
    </source>
</evidence>
<keyword evidence="1" id="KW-0540">Nuclease</keyword>
<dbReference type="InterPro" id="IPR012337">
    <property type="entry name" value="RNaseH-like_sf"/>
</dbReference>
<keyword evidence="6" id="KW-1185">Reference proteome</keyword>
<dbReference type="GO" id="GO:0004527">
    <property type="term" value="F:exonuclease activity"/>
    <property type="evidence" value="ECO:0007669"/>
    <property type="project" value="UniProtKB-KW"/>
</dbReference>